<evidence type="ECO:0000313" key="10">
    <source>
        <dbReference type="EMBL" id="RZF35842.1"/>
    </source>
</evidence>
<comment type="similarity">
    <text evidence="2 8">Belongs to the mitochondrial carrier (TC 2.A.29) family.</text>
</comment>
<evidence type="ECO:0000256" key="4">
    <source>
        <dbReference type="ARBA" id="ARBA00022692"/>
    </source>
</evidence>
<evidence type="ECO:0008006" key="12">
    <source>
        <dbReference type="Google" id="ProtNLM"/>
    </source>
</evidence>
<dbReference type="GO" id="GO:0055085">
    <property type="term" value="P:transmembrane transport"/>
    <property type="evidence" value="ECO:0007669"/>
    <property type="project" value="InterPro"/>
</dbReference>
<evidence type="ECO:0000256" key="2">
    <source>
        <dbReference type="ARBA" id="ARBA00006375"/>
    </source>
</evidence>
<feature type="repeat" description="Solcar" evidence="7">
    <location>
        <begin position="68"/>
        <end position="156"/>
    </location>
</feature>
<dbReference type="OrthoDB" id="270584at2759"/>
<dbReference type="AlphaFoldDB" id="A0A482WRG0"/>
<evidence type="ECO:0000313" key="11">
    <source>
        <dbReference type="Proteomes" id="UP000291343"/>
    </source>
</evidence>
<keyword evidence="4 7" id="KW-0812">Transmembrane</keyword>
<evidence type="ECO:0000256" key="5">
    <source>
        <dbReference type="ARBA" id="ARBA00022737"/>
    </source>
</evidence>
<dbReference type="InterPro" id="IPR023395">
    <property type="entry name" value="MCP_dom_sf"/>
</dbReference>
<gene>
    <name evidence="10" type="ORF">LSTR_LSTR014172</name>
</gene>
<proteinExistence type="inferred from homology"/>
<protein>
    <recommendedName>
        <fullName evidence="12">Mitochondrial carrier protein</fullName>
    </recommendedName>
</protein>
<dbReference type="PROSITE" id="PS50920">
    <property type="entry name" value="SOLCAR"/>
    <property type="match status" value="2"/>
</dbReference>
<dbReference type="SUPFAM" id="SSF103506">
    <property type="entry name" value="Mitochondrial carrier"/>
    <property type="match status" value="1"/>
</dbReference>
<keyword evidence="3 8" id="KW-0813">Transport</keyword>
<keyword evidence="9" id="KW-1133">Transmembrane helix</keyword>
<organism evidence="10 11">
    <name type="scientific">Laodelphax striatellus</name>
    <name type="common">Small brown planthopper</name>
    <name type="synonym">Delphax striatella</name>
    <dbReference type="NCBI Taxonomy" id="195883"/>
    <lineage>
        <taxon>Eukaryota</taxon>
        <taxon>Metazoa</taxon>
        <taxon>Ecdysozoa</taxon>
        <taxon>Arthropoda</taxon>
        <taxon>Hexapoda</taxon>
        <taxon>Insecta</taxon>
        <taxon>Pterygota</taxon>
        <taxon>Neoptera</taxon>
        <taxon>Paraneoptera</taxon>
        <taxon>Hemiptera</taxon>
        <taxon>Auchenorrhyncha</taxon>
        <taxon>Fulgoroidea</taxon>
        <taxon>Delphacidae</taxon>
        <taxon>Criomorphinae</taxon>
        <taxon>Laodelphax</taxon>
    </lineage>
</organism>
<evidence type="ECO:0000256" key="9">
    <source>
        <dbReference type="SAM" id="Phobius"/>
    </source>
</evidence>
<feature type="transmembrane region" description="Helical" evidence="9">
    <location>
        <begin position="31"/>
        <end position="51"/>
    </location>
</feature>
<dbReference type="InParanoid" id="A0A482WRG0"/>
<comment type="caution">
    <text evidence="10">The sequence shown here is derived from an EMBL/GenBank/DDBJ whole genome shotgun (WGS) entry which is preliminary data.</text>
</comment>
<evidence type="ECO:0000256" key="8">
    <source>
        <dbReference type="RuleBase" id="RU000488"/>
    </source>
</evidence>
<comment type="subcellular location">
    <subcellularLocation>
        <location evidence="1">Membrane</location>
        <topology evidence="1">Multi-pass membrane protein</topology>
    </subcellularLocation>
</comment>
<keyword evidence="5" id="KW-0677">Repeat</keyword>
<dbReference type="PANTHER" id="PTHR24089">
    <property type="entry name" value="SOLUTE CARRIER FAMILY 25"/>
    <property type="match status" value="1"/>
</dbReference>
<feature type="transmembrane region" description="Helical" evidence="9">
    <location>
        <begin position="71"/>
        <end position="91"/>
    </location>
</feature>
<dbReference type="Pfam" id="PF00153">
    <property type="entry name" value="Mito_carr"/>
    <property type="match status" value="2"/>
</dbReference>
<evidence type="ECO:0000256" key="6">
    <source>
        <dbReference type="ARBA" id="ARBA00023136"/>
    </source>
</evidence>
<dbReference type="Proteomes" id="UP000291343">
    <property type="component" value="Unassembled WGS sequence"/>
</dbReference>
<accession>A0A482WRG0</accession>
<feature type="repeat" description="Solcar" evidence="7">
    <location>
        <begin position="1"/>
        <end position="60"/>
    </location>
</feature>
<dbReference type="EMBL" id="QKKF02027441">
    <property type="protein sequence ID" value="RZF35842.1"/>
    <property type="molecule type" value="Genomic_DNA"/>
</dbReference>
<dbReference type="SMR" id="A0A482WRG0"/>
<sequence length="167" mass="19109">MSQTENIKVEKERRSRWDVFSKTWHDEGMRGFYKGFVPTVLGVIPYAGTSFYTYGMLKLWYTERFADPHPFLNMVCGACAGMLGQCTSYPLDIVRRRMQTATITGEKYDTTIGSIVKIYREEGIRRGFFKGLSMNWIKGPIAVGISFASFDYVHFITRSALSKTHPS</sequence>
<evidence type="ECO:0000256" key="3">
    <source>
        <dbReference type="ARBA" id="ARBA00022448"/>
    </source>
</evidence>
<dbReference type="GO" id="GO:0016020">
    <property type="term" value="C:membrane"/>
    <property type="evidence" value="ECO:0007669"/>
    <property type="project" value="UniProtKB-SubCell"/>
</dbReference>
<dbReference type="PRINTS" id="PR00926">
    <property type="entry name" value="MITOCARRIER"/>
</dbReference>
<dbReference type="InterPro" id="IPR018108">
    <property type="entry name" value="MCP_transmembrane"/>
</dbReference>
<dbReference type="InterPro" id="IPR002067">
    <property type="entry name" value="MCP"/>
</dbReference>
<reference evidence="10 11" key="1">
    <citation type="journal article" date="2017" name="Gigascience">
        <title>Genome sequence of the small brown planthopper, Laodelphax striatellus.</title>
        <authorList>
            <person name="Zhu J."/>
            <person name="Jiang F."/>
            <person name="Wang X."/>
            <person name="Yang P."/>
            <person name="Bao Y."/>
            <person name="Zhao W."/>
            <person name="Wang W."/>
            <person name="Lu H."/>
            <person name="Wang Q."/>
            <person name="Cui N."/>
            <person name="Li J."/>
            <person name="Chen X."/>
            <person name="Luo L."/>
            <person name="Yu J."/>
            <person name="Kang L."/>
            <person name="Cui F."/>
        </authorList>
    </citation>
    <scope>NUCLEOTIDE SEQUENCE [LARGE SCALE GENOMIC DNA]</scope>
    <source>
        <strain evidence="10">Lst14</strain>
    </source>
</reference>
<keyword evidence="11" id="KW-1185">Reference proteome</keyword>
<name>A0A482WRG0_LAOST</name>
<dbReference type="Gene3D" id="1.50.40.10">
    <property type="entry name" value="Mitochondrial carrier domain"/>
    <property type="match status" value="1"/>
</dbReference>
<evidence type="ECO:0000256" key="1">
    <source>
        <dbReference type="ARBA" id="ARBA00004141"/>
    </source>
</evidence>
<evidence type="ECO:0000256" key="7">
    <source>
        <dbReference type="PROSITE-ProRule" id="PRU00282"/>
    </source>
</evidence>
<keyword evidence="6 7" id="KW-0472">Membrane</keyword>
<dbReference type="STRING" id="195883.A0A482WRG0"/>